<comment type="caution">
    <text evidence="3">The sequence shown here is derived from an EMBL/GenBank/DDBJ whole genome shotgun (WGS) entry which is preliminary data.</text>
</comment>
<dbReference type="Proteomes" id="UP001296706">
    <property type="component" value="Unassembled WGS sequence"/>
</dbReference>
<reference evidence="3 4" key="1">
    <citation type="submission" date="2020-04" db="EMBL/GenBank/DDBJ databases">
        <authorList>
            <person name="Klaysubun C."/>
            <person name="Duangmal K."/>
            <person name="Lipun K."/>
        </authorList>
    </citation>
    <scope>NUCLEOTIDE SEQUENCE [LARGE SCALE GENOMIC DNA]</scope>
    <source>
        <strain evidence="3 4">JCM 11839</strain>
    </source>
</reference>
<keyword evidence="4" id="KW-1185">Reference proteome</keyword>
<dbReference type="Gene3D" id="3.30.60.230">
    <property type="entry name" value="Lsr2, dimerization domain"/>
    <property type="match status" value="1"/>
</dbReference>
<evidence type="ECO:0000313" key="4">
    <source>
        <dbReference type="Proteomes" id="UP001296706"/>
    </source>
</evidence>
<proteinExistence type="predicted"/>
<sequence>MGTRMQFVDDVSGEEIPAEGAQVTFAFQGTTYEIDLGEENRAAISADFEKWITFARIVRPGPVAARRRNGAGRPTSAPAGTAGKITAANDENAMARAWFKSTGGEIGIRGRLPSHVLAGYREGVARGQIPAEFLVSDSAAAGPDLEADEPADDTQATVGAMA</sequence>
<evidence type="ECO:0000259" key="2">
    <source>
        <dbReference type="Pfam" id="PF11774"/>
    </source>
</evidence>
<feature type="region of interest" description="Disordered" evidence="1">
    <location>
        <begin position="140"/>
        <end position="162"/>
    </location>
</feature>
<feature type="domain" description="Lsr2 dimerization" evidence="2">
    <location>
        <begin position="4"/>
        <end position="58"/>
    </location>
</feature>
<dbReference type="InterPro" id="IPR042261">
    <property type="entry name" value="Lsr2-like_dimerization"/>
</dbReference>
<evidence type="ECO:0000313" key="3">
    <source>
        <dbReference type="EMBL" id="NMH76738.1"/>
    </source>
</evidence>
<dbReference type="InterPro" id="IPR024412">
    <property type="entry name" value="Lsr2_dim_dom"/>
</dbReference>
<evidence type="ECO:0000256" key="1">
    <source>
        <dbReference type="SAM" id="MobiDB-lite"/>
    </source>
</evidence>
<gene>
    <name evidence="3" type="ORF">HF577_06440</name>
</gene>
<dbReference type="Pfam" id="PF11774">
    <property type="entry name" value="Lsr2"/>
    <property type="match status" value="1"/>
</dbReference>
<dbReference type="EMBL" id="JAAXKY010000012">
    <property type="protein sequence ID" value="NMH76738.1"/>
    <property type="molecule type" value="Genomic_DNA"/>
</dbReference>
<accession>A0ABX1R8P8</accession>
<dbReference type="RefSeq" id="WP_169394813.1">
    <property type="nucleotide sequence ID" value="NZ_BAAAJH010000009.1"/>
</dbReference>
<organism evidence="3 4">
    <name type="scientific">Pseudonocardia xinjiangensis</name>
    <dbReference type="NCBI Taxonomy" id="75289"/>
    <lineage>
        <taxon>Bacteria</taxon>
        <taxon>Bacillati</taxon>
        <taxon>Actinomycetota</taxon>
        <taxon>Actinomycetes</taxon>
        <taxon>Pseudonocardiales</taxon>
        <taxon>Pseudonocardiaceae</taxon>
        <taxon>Pseudonocardia</taxon>
    </lineage>
</organism>
<name>A0ABX1R8P8_9PSEU</name>
<protein>
    <submittedName>
        <fullName evidence="3">Lsr2 family protein</fullName>
    </submittedName>
</protein>